<proteinExistence type="predicted"/>
<reference evidence="1" key="1">
    <citation type="submission" date="2014-11" db="EMBL/GenBank/DDBJ databases">
        <authorList>
            <person name="Amaro Gonzalez C."/>
        </authorList>
    </citation>
    <scope>NUCLEOTIDE SEQUENCE</scope>
</reference>
<organism evidence="1">
    <name type="scientific">Anguilla anguilla</name>
    <name type="common">European freshwater eel</name>
    <name type="synonym">Muraena anguilla</name>
    <dbReference type="NCBI Taxonomy" id="7936"/>
    <lineage>
        <taxon>Eukaryota</taxon>
        <taxon>Metazoa</taxon>
        <taxon>Chordata</taxon>
        <taxon>Craniata</taxon>
        <taxon>Vertebrata</taxon>
        <taxon>Euteleostomi</taxon>
        <taxon>Actinopterygii</taxon>
        <taxon>Neopterygii</taxon>
        <taxon>Teleostei</taxon>
        <taxon>Anguilliformes</taxon>
        <taxon>Anguillidae</taxon>
        <taxon>Anguilla</taxon>
    </lineage>
</organism>
<protein>
    <submittedName>
        <fullName evidence="1">Uncharacterized protein</fullName>
    </submittedName>
</protein>
<name>A0A0E9XHW0_ANGAN</name>
<accession>A0A0E9XHW0</accession>
<dbReference type="AlphaFoldDB" id="A0A0E9XHW0"/>
<dbReference type="EMBL" id="GBXM01006270">
    <property type="protein sequence ID" value="JAI02308.1"/>
    <property type="molecule type" value="Transcribed_RNA"/>
</dbReference>
<evidence type="ECO:0000313" key="1">
    <source>
        <dbReference type="EMBL" id="JAI02308.1"/>
    </source>
</evidence>
<sequence length="82" mass="9728">MSFPFDSNKIFKMFNLVIDIMLEIHTGSPLHCKTKMESVIPYYLLLIKEEYLNSYPAFKMFSQCYWNVLSVSYHCHYMAATL</sequence>
<reference evidence="1" key="2">
    <citation type="journal article" date="2015" name="Fish Shellfish Immunol.">
        <title>Early steps in the European eel (Anguilla anguilla)-Vibrio vulnificus interaction in the gills: Role of the RtxA13 toxin.</title>
        <authorList>
            <person name="Callol A."/>
            <person name="Pajuelo D."/>
            <person name="Ebbesson L."/>
            <person name="Teles M."/>
            <person name="MacKenzie S."/>
            <person name="Amaro C."/>
        </authorList>
    </citation>
    <scope>NUCLEOTIDE SEQUENCE</scope>
</reference>